<reference evidence="5" key="2">
    <citation type="submission" date="2025-08" db="UniProtKB">
        <authorList>
            <consortium name="RefSeq"/>
        </authorList>
    </citation>
    <scope>IDENTIFICATION</scope>
    <source>
        <tissue evidence="5">Leaf</tissue>
    </source>
</reference>
<dbReference type="InterPro" id="IPR023213">
    <property type="entry name" value="CAT-like_dom_sf"/>
</dbReference>
<name>A0A1S3XX61_TOBAC</name>
<gene>
    <name evidence="5" type="primary">LOC107769729</name>
</gene>
<dbReference type="PaxDb" id="4097-A0A1S3XX61"/>
<organism evidence="4 5">
    <name type="scientific">Nicotiana tabacum</name>
    <name type="common">Common tobacco</name>
    <dbReference type="NCBI Taxonomy" id="4097"/>
    <lineage>
        <taxon>Eukaryota</taxon>
        <taxon>Viridiplantae</taxon>
        <taxon>Streptophyta</taxon>
        <taxon>Embryophyta</taxon>
        <taxon>Tracheophyta</taxon>
        <taxon>Spermatophyta</taxon>
        <taxon>Magnoliopsida</taxon>
        <taxon>eudicotyledons</taxon>
        <taxon>Gunneridae</taxon>
        <taxon>Pentapetalae</taxon>
        <taxon>asterids</taxon>
        <taxon>lamiids</taxon>
        <taxon>Solanales</taxon>
        <taxon>Solanaceae</taxon>
        <taxon>Nicotianoideae</taxon>
        <taxon>Nicotianeae</taxon>
        <taxon>Nicotiana</taxon>
    </lineage>
</organism>
<dbReference type="Pfam" id="PF02458">
    <property type="entry name" value="Transferase"/>
    <property type="match status" value="1"/>
</dbReference>
<reference evidence="4" key="1">
    <citation type="journal article" date="2014" name="Nat. Commun.">
        <title>The tobacco genome sequence and its comparison with those of tomato and potato.</title>
        <authorList>
            <person name="Sierro N."/>
            <person name="Battey J.N."/>
            <person name="Ouadi S."/>
            <person name="Bakaher N."/>
            <person name="Bovet L."/>
            <person name="Willig A."/>
            <person name="Goepfert S."/>
            <person name="Peitsch M.C."/>
            <person name="Ivanov N.V."/>
        </authorList>
    </citation>
    <scope>NUCLEOTIDE SEQUENCE [LARGE SCALE GENOMIC DNA]</scope>
</reference>
<evidence type="ECO:0000313" key="5">
    <source>
        <dbReference type="RefSeq" id="XP_016444455.1"/>
    </source>
</evidence>
<evidence type="ECO:0000256" key="1">
    <source>
        <dbReference type="ARBA" id="ARBA00009861"/>
    </source>
</evidence>
<sequence length="434" mass="48122">MERKIEIVSVELIKPLSPTPNHLRCFEFSILDQHVLTIPVPLALFYPSPHSDGGELYSYEQARSVHSSRLLLLKKSLSQTLARFYPFAGRIKYNLVECNDDGVPLYEAFAHNYQLEDVLRKPADVNKKFLPSTVEDGSLLLDSALYPLLVQVTFFECGGMAIGICASHKVADRATLCTLISAWSTIARGSPDNLVPEFVAAAKFLPPPIPHVPPKPIMPEVIIKVFFDKQRVTKFFAFDASTIASLKAKAVSDSVQAPTRVEVVSALIWKCAMVASGNEIRRLSQLVHNVNIRKRLVPPLPNHSVGNVVAISTSCKGENDGSDLLTLVTCIRKALSEMTSEFADKQNQEEAILTISYANAEFVAARFGGEIEIIHMSSLCGYQFYDVDFGWGRPSWVNPIKEIGINVVILMDSRDSSGVDTWICDNRLYMTKEG</sequence>
<evidence type="ECO:0000256" key="2">
    <source>
        <dbReference type="ARBA" id="ARBA00022679"/>
    </source>
</evidence>
<dbReference type="RefSeq" id="XP_016444455.1">
    <property type="nucleotide sequence ID" value="XM_016588969.1"/>
</dbReference>
<dbReference type="RefSeq" id="XP_016444455.1">
    <property type="nucleotide sequence ID" value="XM_016588969.2"/>
</dbReference>
<comment type="similarity">
    <text evidence="1">Belongs to the plant acyltransferase family.</text>
</comment>
<dbReference type="Proteomes" id="UP000790787">
    <property type="component" value="Chromosome 5"/>
</dbReference>
<dbReference type="PANTHER" id="PTHR31623:SF123">
    <property type="entry name" value="VINORINE SYNTHASE-LIKE"/>
    <property type="match status" value="1"/>
</dbReference>
<evidence type="ECO:0000256" key="3">
    <source>
        <dbReference type="ARBA" id="ARBA00023315"/>
    </source>
</evidence>
<dbReference type="KEGG" id="nta:107769729"/>
<keyword evidence="4" id="KW-1185">Reference proteome</keyword>
<dbReference type="PANTHER" id="PTHR31623">
    <property type="entry name" value="F21J9.9"/>
    <property type="match status" value="1"/>
</dbReference>
<dbReference type="GO" id="GO:0016746">
    <property type="term" value="F:acyltransferase activity"/>
    <property type="evidence" value="ECO:0007669"/>
    <property type="project" value="UniProtKB-KW"/>
</dbReference>
<dbReference type="Gene3D" id="3.30.559.10">
    <property type="entry name" value="Chloramphenicol acetyltransferase-like domain"/>
    <property type="match status" value="2"/>
</dbReference>
<dbReference type="OMA" id="ISTSCKG"/>
<evidence type="ECO:0000313" key="4">
    <source>
        <dbReference type="Proteomes" id="UP000790787"/>
    </source>
</evidence>
<keyword evidence="2" id="KW-0808">Transferase</keyword>
<keyword evidence="3" id="KW-0012">Acyltransferase</keyword>
<dbReference type="AlphaFoldDB" id="A0A1S3XX61"/>
<dbReference type="GeneID" id="107769729"/>
<proteinExistence type="inferred from homology"/>
<accession>A0A1S3XX61</accession>
<protein>
    <submittedName>
        <fullName evidence="5">Epi-neemfruitin B 7-O-acetyltransferse L7AT-like</fullName>
    </submittedName>
    <submittedName>
        <fullName evidence="5">Vinorine synthase-like</fullName>
    </submittedName>
</protein>
<dbReference type="OrthoDB" id="1932220at2759"/>